<name>B4LRI6_DROVI</name>
<reference evidence="2 3" key="1">
    <citation type="journal article" date="2007" name="Nature">
        <title>Evolution of genes and genomes on the Drosophila phylogeny.</title>
        <authorList>
            <consortium name="Drosophila 12 Genomes Consortium"/>
            <person name="Clark A.G."/>
            <person name="Eisen M.B."/>
            <person name="Smith D.R."/>
            <person name="Bergman C.M."/>
            <person name="Oliver B."/>
            <person name="Markow T.A."/>
            <person name="Kaufman T.C."/>
            <person name="Kellis M."/>
            <person name="Gelbart W."/>
            <person name="Iyer V.N."/>
            <person name="Pollard D.A."/>
            <person name="Sackton T.B."/>
            <person name="Larracuente A.M."/>
            <person name="Singh N.D."/>
            <person name="Abad J.P."/>
            <person name="Abt D.N."/>
            <person name="Adryan B."/>
            <person name="Aguade M."/>
            <person name="Akashi H."/>
            <person name="Anderson W.W."/>
            <person name="Aquadro C.F."/>
            <person name="Ardell D.H."/>
            <person name="Arguello R."/>
            <person name="Artieri C.G."/>
            <person name="Barbash D.A."/>
            <person name="Barker D."/>
            <person name="Barsanti P."/>
            <person name="Batterham P."/>
            <person name="Batzoglou S."/>
            <person name="Begun D."/>
            <person name="Bhutkar A."/>
            <person name="Blanco E."/>
            <person name="Bosak S.A."/>
            <person name="Bradley R.K."/>
            <person name="Brand A.D."/>
            <person name="Brent M.R."/>
            <person name="Brooks A.N."/>
            <person name="Brown R.H."/>
            <person name="Butlin R.K."/>
            <person name="Caggese C."/>
            <person name="Calvi B.R."/>
            <person name="Bernardo de Carvalho A."/>
            <person name="Caspi A."/>
            <person name="Castrezana S."/>
            <person name="Celniker S.E."/>
            <person name="Chang J.L."/>
            <person name="Chapple C."/>
            <person name="Chatterji S."/>
            <person name="Chinwalla A."/>
            <person name="Civetta A."/>
            <person name="Clifton S.W."/>
            <person name="Comeron J.M."/>
            <person name="Costello J.C."/>
            <person name="Coyne J.A."/>
            <person name="Daub J."/>
            <person name="David R.G."/>
            <person name="Delcher A.L."/>
            <person name="Delehaunty K."/>
            <person name="Do C.B."/>
            <person name="Ebling H."/>
            <person name="Edwards K."/>
            <person name="Eickbush T."/>
            <person name="Evans J.D."/>
            <person name="Filipski A."/>
            <person name="Findeiss S."/>
            <person name="Freyhult E."/>
            <person name="Fulton L."/>
            <person name="Fulton R."/>
            <person name="Garcia A.C."/>
            <person name="Gardiner A."/>
            <person name="Garfield D.A."/>
            <person name="Garvin B.E."/>
            <person name="Gibson G."/>
            <person name="Gilbert D."/>
            <person name="Gnerre S."/>
            <person name="Godfrey J."/>
            <person name="Good R."/>
            <person name="Gotea V."/>
            <person name="Gravely B."/>
            <person name="Greenberg A.J."/>
            <person name="Griffiths-Jones S."/>
            <person name="Gross S."/>
            <person name="Guigo R."/>
            <person name="Gustafson E.A."/>
            <person name="Haerty W."/>
            <person name="Hahn M.W."/>
            <person name="Halligan D.L."/>
            <person name="Halpern A.L."/>
            <person name="Halter G.M."/>
            <person name="Han M.V."/>
            <person name="Heger A."/>
            <person name="Hillier L."/>
            <person name="Hinrichs A.S."/>
            <person name="Holmes I."/>
            <person name="Hoskins R.A."/>
            <person name="Hubisz M.J."/>
            <person name="Hultmark D."/>
            <person name="Huntley M.A."/>
            <person name="Jaffe D.B."/>
            <person name="Jagadeeshan S."/>
            <person name="Jeck W.R."/>
            <person name="Johnson J."/>
            <person name="Jones C.D."/>
            <person name="Jordan W.C."/>
            <person name="Karpen G.H."/>
            <person name="Kataoka E."/>
            <person name="Keightley P.D."/>
            <person name="Kheradpour P."/>
            <person name="Kirkness E.F."/>
            <person name="Koerich L.B."/>
            <person name="Kristiansen K."/>
            <person name="Kudrna D."/>
            <person name="Kulathinal R.J."/>
            <person name="Kumar S."/>
            <person name="Kwok R."/>
            <person name="Lander E."/>
            <person name="Langley C.H."/>
            <person name="Lapoint R."/>
            <person name="Lazzaro B.P."/>
            <person name="Lee S.J."/>
            <person name="Levesque L."/>
            <person name="Li R."/>
            <person name="Lin C.F."/>
            <person name="Lin M.F."/>
            <person name="Lindblad-Toh K."/>
            <person name="Llopart A."/>
            <person name="Long M."/>
            <person name="Low L."/>
            <person name="Lozovsky E."/>
            <person name="Lu J."/>
            <person name="Luo M."/>
            <person name="Machado C.A."/>
            <person name="Makalowski W."/>
            <person name="Marzo M."/>
            <person name="Matsuda M."/>
            <person name="Matzkin L."/>
            <person name="McAllister B."/>
            <person name="McBride C.S."/>
            <person name="McKernan B."/>
            <person name="McKernan K."/>
            <person name="Mendez-Lago M."/>
            <person name="Minx P."/>
            <person name="Mollenhauer M.U."/>
            <person name="Montooth K."/>
            <person name="Mount S.M."/>
            <person name="Mu X."/>
            <person name="Myers E."/>
            <person name="Negre B."/>
            <person name="Newfeld S."/>
            <person name="Nielsen R."/>
            <person name="Noor M.A."/>
            <person name="O'Grady P."/>
            <person name="Pachter L."/>
            <person name="Papaceit M."/>
            <person name="Parisi M.J."/>
            <person name="Parisi M."/>
            <person name="Parts L."/>
            <person name="Pedersen J.S."/>
            <person name="Pesole G."/>
            <person name="Phillippy A.M."/>
            <person name="Ponting C.P."/>
            <person name="Pop M."/>
            <person name="Porcelli D."/>
            <person name="Powell J.R."/>
            <person name="Prohaska S."/>
            <person name="Pruitt K."/>
            <person name="Puig M."/>
            <person name="Quesneville H."/>
            <person name="Ram K.R."/>
            <person name="Rand D."/>
            <person name="Rasmussen M.D."/>
            <person name="Reed L.K."/>
            <person name="Reenan R."/>
            <person name="Reily A."/>
            <person name="Remington K.A."/>
            <person name="Rieger T.T."/>
            <person name="Ritchie M.G."/>
            <person name="Robin C."/>
            <person name="Rogers Y.H."/>
            <person name="Rohde C."/>
            <person name="Rozas J."/>
            <person name="Rubenfield M.J."/>
            <person name="Ruiz A."/>
            <person name="Russo S."/>
            <person name="Salzberg S.L."/>
            <person name="Sanchez-Gracia A."/>
            <person name="Saranga D.J."/>
            <person name="Sato H."/>
            <person name="Schaeffer S.W."/>
            <person name="Schatz M.C."/>
            <person name="Schlenke T."/>
            <person name="Schwartz R."/>
            <person name="Segarra C."/>
            <person name="Singh R.S."/>
            <person name="Sirot L."/>
            <person name="Sirota M."/>
            <person name="Sisneros N.B."/>
            <person name="Smith C.D."/>
            <person name="Smith T.F."/>
            <person name="Spieth J."/>
            <person name="Stage D.E."/>
            <person name="Stark A."/>
            <person name="Stephan W."/>
            <person name="Strausberg R.L."/>
            <person name="Strempel S."/>
            <person name="Sturgill D."/>
            <person name="Sutton G."/>
            <person name="Sutton G.G."/>
            <person name="Tao W."/>
            <person name="Teichmann S."/>
            <person name="Tobari Y.N."/>
            <person name="Tomimura Y."/>
            <person name="Tsolas J.M."/>
            <person name="Valente V.L."/>
            <person name="Venter E."/>
            <person name="Venter J.C."/>
            <person name="Vicario S."/>
            <person name="Vieira F.G."/>
            <person name="Vilella A.J."/>
            <person name="Villasante A."/>
            <person name="Walenz B."/>
            <person name="Wang J."/>
            <person name="Wasserman M."/>
            <person name="Watts T."/>
            <person name="Wilson D."/>
            <person name="Wilson R.K."/>
            <person name="Wing R.A."/>
            <person name="Wolfner M.F."/>
            <person name="Wong A."/>
            <person name="Wong G.K."/>
            <person name="Wu C.I."/>
            <person name="Wu G."/>
            <person name="Yamamoto D."/>
            <person name="Yang H.P."/>
            <person name="Yang S.P."/>
            <person name="Yorke J.A."/>
            <person name="Yoshida K."/>
            <person name="Zdobnov E."/>
            <person name="Zhang P."/>
            <person name="Zhang Y."/>
            <person name="Zimin A.V."/>
            <person name="Baldwin J."/>
            <person name="Abdouelleil A."/>
            <person name="Abdulkadir J."/>
            <person name="Abebe A."/>
            <person name="Abera B."/>
            <person name="Abreu J."/>
            <person name="Acer S.C."/>
            <person name="Aftuck L."/>
            <person name="Alexander A."/>
            <person name="An P."/>
            <person name="Anderson E."/>
            <person name="Anderson S."/>
            <person name="Arachi H."/>
            <person name="Azer M."/>
            <person name="Bachantsang P."/>
            <person name="Barry A."/>
            <person name="Bayul T."/>
            <person name="Berlin A."/>
            <person name="Bessette D."/>
            <person name="Bloom T."/>
            <person name="Blye J."/>
            <person name="Boguslavskiy L."/>
            <person name="Bonnet C."/>
            <person name="Boukhgalter B."/>
            <person name="Bourzgui I."/>
            <person name="Brown A."/>
            <person name="Cahill P."/>
            <person name="Channer S."/>
            <person name="Cheshatsang Y."/>
            <person name="Chuda L."/>
            <person name="Citroen M."/>
            <person name="Collymore A."/>
            <person name="Cooke P."/>
            <person name="Costello M."/>
            <person name="D'Aco K."/>
            <person name="Daza R."/>
            <person name="De Haan G."/>
            <person name="DeGray S."/>
            <person name="DeMaso C."/>
            <person name="Dhargay N."/>
            <person name="Dooley K."/>
            <person name="Dooley E."/>
            <person name="Doricent M."/>
            <person name="Dorje P."/>
            <person name="Dorjee K."/>
            <person name="Dupes A."/>
            <person name="Elong R."/>
            <person name="Falk J."/>
            <person name="Farina A."/>
            <person name="Faro S."/>
            <person name="Ferguson D."/>
            <person name="Fisher S."/>
            <person name="Foley C.D."/>
            <person name="Franke A."/>
            <person name="Friedrich D."/>
            <person name="Gadbois L."/>
            <person name="Gearin G."/>
            <person name="Gearin C.R."/>
            <person name="Giannoukos G."/>
            <person name="Goode T."/>
            <person name="Graham J."/>
            <person name="Grandbois E."/>
            <person name="Grewal S."/>
            <person name="Gyaltsen K."/>
            <person name="Hafez N."/>
            <person name="Hagos B."/>
            <person name="Hall J."/>
            <person name="Henson C."/>
            <person name="Hollinger A."/>
            <person name="Honan T."/>
            <person name="Huard M.D."/>
            <person name="Hughes L."/>
            <person name="Hurhula B."/>
            <person name="Husby M.E."/>
            <person name="Kamat A."/>
            <person name="Kanga B."/>
            <person name="Kashin S."/>
            <person name="Khazanovich D."/>
            <person name="Kisner P."/>
            <person name="Lance K."/>
            <person name="Lara M."/>
            <person name="Lee W."/>
            <person name="Lennon N."/>
            <person name="Letendre F."/>
            <person name="LeVine R."/>
            <person name="Lipovsky A."/>
            <person name="Liu X."/>
            <person name="Liu J."/>
            <person name="Liu S."/>
            <person name="Lokyitsang T."/>
            <person name="Lokyitsang Y."/>
            <person name="Lubonja R."/>
            <person name="Lui A."/>
            <person name="MacDonald P."/>
            <person name="Magnisalis V."/>
            <person name="Maru K."/>
            <person name="Matthews C."/>
            <person name="McCusker W."/>
            <person name="McDonough S."/>
            <person name="Mehta T."/>
            <person name="Meldrim J."/>
            <person name="Meneus L."/>
            <person name="Mihai O."/>
            <person name="Mihalev A."/>
            <person name="Mihova T."/>
            <person name="Mittelman R."/>
            <person name="Mlenga V."/>
            <person name="Montmayeur A."/>
            <person name="Mulrain L."/>
            <person name="Navidi A."/>
            <person name="Naylor J."/>
            <person name="Negash T."/>
            <person name="Nguyen T."/>
            <person name="Nguyen N."/>
            <person name="Nicol R."/>
            <person name="Norbu C."/>
            <person name="Norbu N."/>
            <person name="Novod N."/>
            <person name="O'Neill B."/>
            <person name="Osman S."/>
            <person name="Markiewicz E."/>
            <person name="Oyono O.L."/>
            <person name="Patti C."/>
            <person name="Phunkhang P."/>
            <person name="Pierre F."/>
            <person name="Priest M."/>
            <person name="Raghuraman S."/>
            <person name="Rege F."/>
            <person name="Reyes R."/>
            <person name="Rise C."/>
            <person name="Rogov P."/>
            <person name="Ross K."/>
            <person name="Ryan E."/>
            <person name="Settipalli S."/>
            <person name="Shea T."/>
            <person name="Sherpa N."/>
            <person name="Shi L."/>
            <person name="Shih D."/>
            <person name="Sparrow T."/>
            <person name="Spaulding J."/>
            <person name="Stalker J."/>
            <person name="Stange-Thomann N."/>
            <person name="Stavropoulos S."/>
            <person name="Stone C."/>
            <person name="Strader C."/>
            <person name="Tesfaye S."/>
            <person name="Thomson T."/>
            <person name="Thoulutsang Y."/>
            <person name="Thoulutsang D."/>
            <person name="Topham K."/>
            <person name="Topping I."/>
            <person name="Tsamla T."/>
            <person name="Vassiliev H."/>
            <person name="Vo A."/>
            <person name="Wangchuk T."/>
            <person name="Wangdi T."/>
            <person name="Weiand M."/>
            <person name="Wilkinson J."/>
            <person name="Wilson A."/>
            <person name="Yadav S."/>
            <person name="Young G."/>
            <person name="Yu Q."/>
            <person name="Zembek L."/>
            <person name="Zhong D."/>
            <person name="Zimmer A."/>
            <person name="Zwirko Z."/>
            <person name="Jaffe D.B."/>
            <person name="Alvarez P."/>
            <person name="Brockman W."/>
            <person name="Butler J."/>
            <person name="Chin C."/>
            <person name="Gnerre S."/>
            <person name="Grabherr M."/>
            <person name="Kleber M."/>
            <person name="Mauceli E."/>
            <person name="MacCallum I."/>
        </authorList>
    </citation>
    <scope>NUCLEOTIDE SEQUENCE [LARGE SCALE GENOMIC DNA]</scope>
    <source>
        <strain evidence="3">Tucson 15010-1051.87</strain>
    </source>
</reference>
<dbReference type="Proteomes" id="UP000008792">
    <property type="component" value="Unassembled WGS sequence"/>
</dbReference>
<keyword evidence="1" id="KW-0472">Membrane</keyword>
<dbReference type="eggNOG" id="ENOG502SWA0">
    <property type="taxonomic scope" value="Eukaryota"/>
</dbReference>
<keyword evidence="3" id="KW-1185">Reference proteome</keyword>
<dbReference type="OrthoDB" id="8062551at2759"/>
<dbReference type="AlphaFoldDB" id="B4LRI6"/>
<keyword evidence="1" id="KW-1133">Transmembrane helix</keyword>
<dbReference type="STRING" id="7244.B4LRI6"/>
<protein>
    <submittedName>
        <fullName evidence="2">Uncharacterized protein</fullName>
    </submittedName>
</protein>
<dbReference type="InParanoid" id="B4LRI6"/>
<organism evidence="2 3">
    <name type="scientific">Drosophila virilis</name>
    <name type="common">Fruit fly</name>
    <dbReference type="NCBI Taxonomy" id="7244"/>
    <lineage>
        <taxon>Eukaryota</taxon>
        <taxon>Metazoa</taxon>
        <taxon>Ecdysozoa</taxon>
        <taxon>Arthropoda</taxon>
        <taxon>Hexapoda</taxon>
        <taxon>Insecta</taxon>
        <taxon>Pterygota</taxon>
        <taxon>Neoptera</taxon>
        <taxon>Endopterygota</taxon>
        <taxon>Diptera</taxon>
        <taxon>Brachycera</taxon>
        <taxon>Muscomorpha</taxon>
        <taxon>Ephydroidea</taxon>
        <taxon>Drosophilidae</taxon>
        <taxon>Drosophila</taxon>
    </lineage>
</organism>
<evidence type="ECO:0000256" key="1">
    <source>
        <dbReference type="SAM" id="Phobius"/>
    </source>
</evidence>
<dbReference type="HOGENOM" id="CLU_925219_0_0_1"/>
<gene>
    <name evidence="2" type="primary">Dvir\GJ12314</name>
    <name evidence="2" type="ORF">Dvir_GJ12314</name>
</gene>
<feature type="transmembrane region" description="Helical" evidence="1">
    <location>
        <begin position="137"/>
        <end position="156"/>
    </location>
</feature>
<feature type="transmembrane region" description="Helical" evidence="1">
    <location>
        <begin position="76"/>
        <end position="99"/>
    </location>
</feature>
<dbReference type="OMA" id="YKDRKWV"/>
<feature type="transmembrane region" description="Helical" evidence="1">
    <location>
        <begin position="12"/>
        <end position="37"/>
    </location>
</feature>
<dbReference type="EMBL" id="CH940649">
    <property type="protein sequence ID" value="EDW63581.1"/>
    <property type="molecule type" value="Genomic_DNA"/>
</dbReference>
<keyword evidence="1" id="KW-0812">Transmembrane</keyword>
<dbReference type="PhylomeDB" id="B4LRI6"/>
<accession>B4LRI6</accession>
<evidence type="ECO:0000313" key="3">
    <source>
        <dbReference type="Proteomes" id="UP000008792"/>
    </source>
</evidence>
<dbReference type="KEGG" id="dvi:6627989"/>
<proteinExistence type="predicted"/>
<sequence>MLFMESYLCYCSVRLGVLIVAALAMMLSLTLSTLLFVRGVRLFDELIDLLENDSQYKSSNIIRRLINWIEQSPDNVLIFLQIICYAHIAAAILGMVGALRLHKWLLLPLALFELSYFLAITISHIVMMIVLKKQINLGLLIVLTLVGSFYCLFAGYNCVTCLAMYQIINLVRSSKYRQLYGEDPFQPIPMRRAHGEIQQLRLLHTPDDTDIDEQKRLAKLGLWPVRRQPQVISVIPVQAVPAVSLKWWQQQALDKDEQQLQDSAVYRNWQRDELLRGVGGDVERKNAINRRYAAEQYFQWR</sequence>
<feature type="transmembrane region" description="Helical" evidence="1">
    <location>
        <begin position="105"/>
        <end position="130"/>
    </location>
</feature>
<evidence type="ECO:0000313" key="2">
    <source>
        <dbReference type="EMBL" id="EDW63581.1"/>
    </source>
</evidence>